<feature type="transmembrane region" description="Helical" evidence="6">
    <location>
        <begin position="153"/>
        <end position="173"/>
    </location>
</feature>
<feature type="transmembrane region" description="Helical" evidence="6">
    <location>
        <begin position="442"/>
        <end position="466"/>
    </location>
</feature>
<comment type="caution">
    <text evidence="7">The sequence shown here is derived from an EMBL/GenBank/DDBJ whole genome shotgun (WGS) entry which is preliminary data.</text>
</comment>
<evidence type="ECO:0000256" key="4">
    <source>
        <dbReference type="ARBA" id="ARBA00022989"/>
    </source>
</evidence>
<feature type="transmembrane region" description="Helical" evidence="6">
    <location>
        <begin position="40"/>
        <end position="63"/>
    </location>
</feature>
<dbReference type="PANTHER" id="PTHR12385">
    <property type="entry name" value="CHOLINE TRANSPORTER-LIKE (SLC FAMILY 44)"/>
    <property type="match status" value="1"/>
</dbReference>
<gene>
    <name evidence="7" type="ORF">FOZ63_016405</name>
</gene>
<dbReference type="GO" id="GO:0022857">
    <property type="term" value="F:transmembrane transporter activity"/>
    <property type="evidence" value="ECO:0007669"/>
    <property type="project" value="UniProtKB-UniRule"/>
</dbReference>
<evidence type="ECO:0000313" key="7">
    <source>
        <dbReference type="EMBL" id="KAF4689532.1"/>
    </source>
</evidence>
<dbReference type="OMA" id="YIVEMIF"/>
<keyword evidence="8" id="KW-1185">Reference proteome</keyword>
<dbReference type="Proteomes" id="UP000553632">
    <property type="component" value="Unassembled WGS sequence"/>
</dbReference>
<feature type="transmembrane region" description="Helical" evidence="6">
    <location>
        <begin position="180"/>
        <end position="200"/>
    </location>
</feature>
<feature type="transmembrane region" description="Helical" evidence="6">
    <location>
        <begin position="260"/>
        <end position="277"/>
    </location>
</feature>
<feature type="transmembrane region" description="Helical" evidence="6">
    <location>
        <begin position="206"/>
        <end position="226"/>
    </location>
</feature>
<evidence type="ECO:0000256" key="5">
    <source>
        <dbReference type="ARBA" id="ARBA00023136"/>
    </source>
</evidence>
<comment type="function">
    <text evidence="6">Choline transporter.</text>
</comment>
<dbReference type="GO" id="GO:0005886">
    <property type="term" value="C:plasma membrane"/>
    <property type="evidence" value="ECO:0007669"/>
    <property type="project" value="UniProtKB-SubCell"/>
</dbReference>
<keyword evidence="3 6" id="KW-0812">Transmembrane</keyword>
<evidence type="ECO:0000256" key="1">
    <source>
        <dbReference type="ARBA" id="ARBA00004141"/>
    </source>
</evidence>
<feature type="transmembrane region" description="Helical" evidence="6">
    <location>
        <begin position="380"/>
        <end position="400"/>
    </location>
</feature>
<sequence length="657" mass="70811">MVRESVVTVRGKDGIEVADTPSHGFTPSIKWNGRSRPGSLDYCCITFFWSCALTQLICGIVLASTTNYTHPVVTDPSQLCPSNYNFALADCVSEGAASLHPSLFACVDAGLCDSIRACYQGAATPSTMNGSRILEAPDAGVAADLWEALADYWYIPTTIFPSMVLVAVLWLLASEYVPRALIWSTLATSIVFLVALWAFWNFEYGFNNWMLLVIAGLATVSSAILYKSINRAAEVLSVAACGLRSTPSVVLASLLLKGIFVAYVLLWTFFMVRSAQAKELDESNCSLRSSPGIGFARFLFGLLFWIFTYVFLNMKTVVCAAGIGAWYFPGGDGEPTIPAFRGLQWAFTTSSGAVMFAATIVGVTRFILNRIGNACHCLPWFLTPLGCLWKCLTCCCMSILEAFSKFMIIGQVFAGGSFCGAGRKSFRLIKNRLGDAFITDGVGHTVVTTATYLFSFSLGVASWLWLDAAQEYQTLAELNTFLLIPVLLLFAAFISTPIFTIVVVTWLSPLLHGWTCGEGGCDSSSQANAQRAINSVTGALFVGSVCFAFFHFLADVVLCSIDTVFFCFAIEADTRSYQHRLEGPVYSKFKESLDLSASFSDGPAASHCQSTPCTSCEDSHVVSPGSTPVQSGSDIPSPADQALFGYTAAVPAHTGGQ</sequence>
<dbReference type="InterPro" id="IPR007603">
    <property type="entry name" value="Choline_transptr-like"/>
</dbReference>
<feature type="transmembrane region" description="Helical" evidence="6">
    <location>
        <begin position="347"/>
        <end position="368"/>
    </location>
</feature>
<protein>
    <recommendedName>
        <fullName evidence="6">Choline transporter-like protein</fullName>
    </recommendedName>
</protein>
<dbReference type="Pfam" id="PF04515">
    <property type="entry name" value="Choline_transpo"/>
    <property type="match status" value="1"/>
</dbReference>
<comment type="similarity">
    <text evidence="2 6">Belongs to the CTL (choline transporter-like) family.</text>
</comment>
<evidence type="ECO:0000256" key="6">
    <source>
        <dbReference type="RuleBase" id="RU368066"/>
    </source>
</evidence>
<evidence type="ECO:0000313" key="8">
    <source>
        <dbReference type="Proteomes" id="UP000553632"/>
    </source>
</evidence>
<name>A0A7J6P077_PEROL</name>
<feature type="transmembrane region" description="Helical" evidence="6">
    <location>
        <begin position="486"/>
        <end position="511"/>
    </location>
</feature>
<keyword evidence="5 6" id="KW-0472">Membrane</keyword>
<reference evidence="7 8" key="1">
    <citation type="submission" date="2020-04" db="EMBL/GenBank/DDBJ databases">
        <title>Perkinsus olseni comparative genomics.</title>
        <authorList>
            <person name="Bogema D.R."/>
        </authorList>
    </citation>
    <scope>NUCLEOTIDE SEQUENCE [LARGE SCALE GENOMIC DNA]</scope>
    <source>
        <strain evidence="7 8">ATCC PRA-207</strain>
    </source>
</reference>
<dbReference type="AlphaFoldDB" id="A0A7J6P077"/>
<evidence type="ECO:0000256" key="3">
    <source>
        <dbReference type="ARBA" id="ARBA00022692"/>
    </source>
</evidence>
<comment type="subcellular location">
    <subcellularLocation>
        <location evidence="6">Cell membrane</location>
        <topology evidence="6">Multi-pass membrane protein</topology>
    </subcellularLocation>
    <subcellularLocation>
        <location evidence="1">Membrane</location>
        <topology evidence="1">Multi-pass membrane protein</topology>
    </subcellularLocation>
</comment>
<evidence type="ECO:0000256" key="2">
    <source>
        <dbReference type="ARBA" id="ARBA00007168"/>
    </source>
</evidence>
<proteinExistence type="inferred from homology"/>
<organism evidence="7 8">
    <name type="scientific">Perkinsus olseni</name>
    <name type="common">Perkinsus atlanticus</name>
    <dbReference type="NCBI Taxonomy" id="32597"/>
    <lineage>
        <taxon>Eukaryota</taxon>
        <taxon>Sar</taxon>
        <taxon>Alveolata</taxon>
        <taxon>Perkinsozoa</taxon>
        <taxon>Perkinsea</taxon>
        <taxon>Perkinsida</taxon>
        <taxon>Perkinsidae</taxon>
        <taxon>Perkinsus</taxon>
    </lineage>
</organism>
<keyword evidence="4 6" id="KW-1133">Transmembrane helix</keyword>
<dbReference type="EMBL" id="JABANO010039827">
    <property type="protein sequence ID" value="KAF4689532.1"/>
    <property type="molecule type" value="Genomic_DNA"/>
</dbReference>
<accession>A0A7J6P077</accession>
<feature type="transmembrane region" description="Helical" evidence="6">
    <location>
        <begin position="298"/>
        <end position="327"/>
    </location>
</feature>